<protein>
    <recommendedName>
        <fullName evidence="10">Probable nicotinate-nucleotide adenylyltransferase</fullName>
        <ecNumber evidence="10">2.7.7.18</ecNumber>
    </recommendedName>
    <alternativeName>
        <fullName evidence="10">Deamido-NAD(+) diphosphorylase</fullName>
    </alternativeName>
    <alternativeName>
        <fullName evidence="10">Deamido-NAD(+) pyrophosphorylase</fullName>
    </alternativeName>
    <alternativeName>
        <fullName evidence="10">Nicotinate mononucleotide adenylyltransferase</fullName>
        <shortName evidence="10">NaMN adenylyltransferase</shortName>
    </alternativeName>
</protein>
<evidence type="ECO:0000259" key="11">
    <source>
        <dbReference type="Pfam" id="PF01467"/>
    </source>
</evidence>
<dbReference type="GO" id="GO:0005524">
    <property type="term" value="F:ATP binding"/>
    <property type="evidence" value="ECO:0007669"/>
    <property type="project" value="UniProtKB-KW"/>
</dbReference>
<evidence type="ECO:0000256" key="7">
    <source>
        <dbReference type="ARBA" id="ARBA00022840"/>
    </source>
</evidence>
<dbReference type="PANTHER" id="PTHR39321:SF3">
    <property type="entry name" value="PHOSPHOPANTETHEINE ADENYLYLTRANSFERASE"/>
    <property type="match status" value="1"/>
</dbReference>
<dbReference type="NCBIfam" id="NF000840">
    <property type="entry name" value="PRK00071.1-3"/>
    <property type="match status" value="1"/>
</dbReference>
<keyword evidence="6 10" id="KW-0547">Nucleotide-binding</keyword>
<organism evidence="12 13">
    <name type="scientific">Clostridium fessum</name>
    <dbReference type="NCBI Taxonomy" id="2126740"/>
    <lineage>
        <taxon>Bacteria</taxon>
        <taxon>Bacillati</taxon>
        <taxon>Bacillota</taxon>
        <taxon>Clostridia</taxon>
        <taxon>Eubacteriales</taxon>
        <taxon>Clostridiaceae</taxon>
        <taxon>Clostridium</taxon>
    </lineage>
</organism>
<sequence length="208" mass="23939">MKKIGIMGGTFDPIHNGHIMLGRQAYEEYDLDCIWYMPSRIPPHKKDHTITAAKDRLAMTAAAIAPYPYFKLSDFELRRIGGNTYTADTLRLLKEEYPDVEFFFIAGADSIMDIEKWYHPEYVLPAVTFLAAAREHEEADRSLDEQISYLNQKYQAHILRLHCREMDVASAEIRAAFRAGHAADVRSLVPKEVCQYIEQHGLYQEVNV</sequence>
<dbReference type="InterPro" id="IPR004821">
    <property type="entry name" value="Cyt_trans-like"/>
</dbReference>
<dbReference type="AlphaFoldDB" id="A0A2T3FVK0"/>
<dbReference type="NCBIfam" id="TIGR00482">
    <property type="entry name" value="nicotinate (nicotinamide) nucleotide adenylyltransferase"/>
    <property type="match status" value="1"/>
</dbReference>
<dbReference type="Proteomes" id="UP000241048">
    <property type="component" value="Unassembled WGS sequence"/>
</dbReference>
<gene>
    <name evidence="10" type="primary">nadD</name>
    <name evidence="12" type="ORF">C7U56_01765</name>
</gene>
<dbReference type="InterPro" id="IPR005248">
    <property type="entry name" value="NadD/NMNAT"/>
</dbReference>
<feature type="domain" description="Cytidyltransferase-like" evidence="11">
    <location>
        <begin position="6"/>
        <end position="174"/>
    </location>
</feature>
<evidence type="ECO:0000313" key="12">
    <source>
        <dbReference type="EMBL" id="PST39284.1"/>
    </source>
</evidence>
<dbReference type="CDD" id="cd02165">
    <property type="entry name" value="NMNAT"/>
    <property type="match status" value="1"/>
</dbReference>
<evidence type="ECO:0000256" key="1">
    <source>
        <dbReference type="ARBA" id="ARBA00002324"/>
    </source>
</evidence>
<dbReference type="GO" id="GO:0009435">
    <property type="term" value="P:NAD+ biosynthetic process"/>
    <property type="evidence" value="ECO:0007669"/>
    <property type="project" value="UniProtKB-UniRule"/>
</dbReference>
<dbReference type="SUPFAM" id="SSF52374">
    <property type="entry name" value="Nucleotidylyl transferase"/>
    <property type="match status" value="1"/>
</dbReference>
<evidence type="ECO:0000256" key="8">
    <source>
        <dbReference type="ARBA" id="ARBA00023027"/>
    </source>
</evidence>
<dbReference type="RefSeq" id="WP_107000399.1">
    <property type="nucleotide sequence ID" value="NZ_DBFCBK010000037.1"/>
</dbReference>
<evidence type="ECO:0000256" key="6">
    <source>
        <dbReference type="ARBA" id="ARBA00022741"/>
    </source>
</evidence>
<comment type="caution">
    <text evidence="12">The sequence shown here is derived from an EMBL/GenBank/DDBJ whole genome shotgun (WGS) entry which is preliminary data.</text>
</comment>
<evidence type="ECO:0000256" key="10">
    <source>
        <dbReference type="HAMAP-Rule" id="MF_00244"/>
    </source>
</evidence>
<evidence type="ECO:0000256" key="3">
    <source>
        <dbReference type="ARBA" id="ARBA00022642"/>
    </source>
</evidence>
<dbReference type="EC" id="2.7.7.18" evidence="10"/>
<evidence type="ECO:0000256" key="2">
    <source>
        <dbReference type="ARBA" id="ARBA00005019"/>
    </source>
</evidence>
<dbReference type="InterPro" id="IPR014729">
    <property type="entry name" value="Rossmann-like_a/b/a_fold"/>
</dbReference>
<keyword evidence="3 10" id="KW-0662">Pyridine nucleotide biosynthesis</keyword>
<keyword evidence="13" id="KW-1185">Reference proteome</keyword>
<evidence type="ECO:0000313" key="13">
    <source>
        <dbReference type="Proteomes" id="UP000241048"/>
    </source>
</evidence>
<evidence type="ECO:0000256" key="9">
    <source>
        <dbReference type="ARBA" id="ARBA00048721"/>
    </source>
</evidence>
<keyword evidence="5 10" id="KW-0548">Nucleotidyltransferase</keyword>
<comment type="pathway">
    <text evidence="2 10">Cofactor biosynthesis; NAD(+) biosynthesis; deamido-NAD(+) from nicotinate D-ribonucleotide: step 1/1.</text>
</comment>
<dbReference type="GO" id="GO:0004515">
    <property type="term" value="F:nicotinate-nucleotide adenylyltransferase activity"/>
    <property type="evidence" value="ECO:0007669"/>
    <property type="project" value="UniProtKB-UniRule"/>
</dbReference>
<dbReference type="EMBL" id="PYLO01000001">
    <property type="protein sequence ID" value="PST39284.1"/>
    <property type="molecule type" value="Genomic_DNA"/>
</dbReference>
<evidence type="ECO:0000256" key="4">
    <source>
        <dbReference type="ARBA" id="ARBA00022679"/>
    </source>
</evidence>
<reference evidence="12 13" key="1">
    <citation type="submission" date="2018-03" db="EMBL/GenBank/DDBJ databases">
        <title>Lachnoclostridium SNUG30386 gen.nov., sp.nov., isolated from human faeces.</title>
        <authorList>
            <person name="Seo B."/>
            <person name="Jeon K."/>
            <person name="Ko G."/>
        </authorList>
    </citation>
    <scope>NUCLEOTIDE SEQUENCE [LARGE SCALE GENOMIC DNA]</scope>
    <source>
        <strain evidence="12 13">SNUG30386</strain>
    </source>
</reference>
<comment type="catalytic activity">
    <reaction evidence="9 10">
        <text>nicotinate beta-D-ribonucleotide + ATP + H(+) = deamido-NAD(+) + diphosphate</text>
        <dbReference type="Rhea" id="RHEA:22860"/>
        <dbReference type="ChEBI" id="CHEBI:15378"/>
        <dbReference type="ChEBI" id="CHEBI:30616"/>
        <dbReference type="ChEBI" id="CHEBI:33019"/>
        <dbReference type="ChEBI" id="CHEBI:57502"/>
        <dbReference type="ChEBI" id="CHEBI:58437"/>
        <dbReference type="EC" id="2.7.7.18"/>
    </reaction>
</comment>
<name>A0A2T3FVK0_9CLOT</name>
<dbReference type="HAMAP" id="MF_00244">
    <property type="entry name" value="NaMN_adenylyltr"/>
    <property type="match status" value="1"/>
</dbReference>
<comment type="function">
    <text evidence="1 10">Catalyzes the reversible adenylation of nicotinate mononucleotide (NaMN) to nicotinic acid adenine dinucleotide (NaAD).</text>
</comment>
<accession>A0A2T3FVK0</accession>
<comment type="similarity">
    <text evidence="10">Belongs to the NadD family.</text>
</comment>
<dbReference type="UniPathway" id="UPA00253">
    <property type="reaction ID" value="UER00332"/>
</dbReference>
<proteinExistence type="inferred from homology"/>
<dbReference type="NCBIfam" id="TIGR00125">
    <property type="entry name" value="cyt_tran_rel"/>
    <property type="match status" value="1"/>
</dbReference>
<keyword evidence="7 10" id="KW-0067">ATP-binding</keyword>
<keyword evidence="8 10" id="KW-0520">NAD</keyword>
<dbReference type="Pfam" id="PF01467">
    <property type="entry name" value="CTP_transf_like"/>
    <property type="match status" value="1"/>
</dbReference>
<dbReference type="Gene3D" id="3.40.50.620">
    <property type="entry name" value="HUPs"/>
    <property type="match status" value="1"/>
</dbReference>
<evidence type="ECO:0000256" key="5">
    <source>
        <dbReference type="ARBA" id="ARBA00022695"/>
    </source>
</evidence>
<keyword evidence="4 10" id="KW-0808">Transferase</keyword>
<dbReference type="PANTHER" id="PTHR39321">
    <property type="entry name" value="NICOTINATE-NUCLEOTIDE ADENYLYLTRANSFERASE-RELATED"/>
    <property type="match status" value="1"/>
</dbReference>